<dbReference type="InterPro" id="IPR038072">
    <property type="entry name" value="GspK_central_sf"/>
</dbReference>
<dbReference type="NCBIfam" id="NF037980">
    <property type="entry name" value="T2SS_GspK"/>
    <property type="match status" value="1"/>
</dbReference>
<sequence>MKNVFFTMSRQRGSAIISALLIAAIVAVIAAGMLTRQGVLTRSLEAEQSRVQGSQQLLGGLEISRQLLWDSRQQDASTRLDQPWARPIIIDTSNAEPGEFEGQLQDQQGKFNLRNLLTNQQADIGQQRSFERLCELIGIDAALAQRISQRVIASYPRLLSTSMSTGSASSFDSGLVTSPGTAQTLLPATQPMLRSLEDLRGMAGLTEASLTRLDYYVSVLPSNTWVNGNTASAEVLAAVIPGLSLSRAQAVVSERDRGVWFVNRGDLINRLRVPKLTVDNLNVGVTSEWFMLRGQARPQQRQVRIQALLHRVGDTLPRVIWSRVGI</sequence>
<evidence type="ECO:0000256" key="3">
    <source>
        <dbReference type="ARBA" id="ARBA00022448"/>
    </source>
</evidence>
<evidence type="ECO:0000259" key="12">
    <source>
        <dbReference type="Pfam" id="PF21687"/>
    </source>
</evidence>
<evidence type="ECO:0000256" key="9">
    <source>
        <dbReference type="ARBA" id="ARBA00023136"/>
    </source>
</evidence>
<protein>
    <recommendedName>
        <fullName evidence="10">Type II secretion system protein K</fullName>
    </recommendedName>
</protein>
<feature type="domain" description="T2SS protein K first SAM-like" evidence="12">
    <location>
        <begin position="109"/>
        <end position="221"/>
    </location>
</feature>
<dbReference type="GO" id="GO:0009306">
    <property type="term" value="P:protein secretion"/>
    <property type="evidence" value="ECO:0007669"/>
    <property type="project" value="InterPro"/>
</dbReference>
<evidence type="ECO:0000256" key="8">
    <source>
        <dbReference type="ARBA" id="ARBA00022989"/>
    </source>
</evidence>
<dbReference type="InterPro" id="IPR005628">
    <property type="entry name" value="GspK"/>
</dbReference>
<dbReference type="InterPro" id="IPR010994">
    <property type="entry name" value="RuvA_2-like"/>
</dbReference>
<evidence type="ECO:0000256" key="2">
    <source>
        <dbReference type="ARBA" id="ARBA00007246"/>
    </source>
</evidence>
<dbReference type="AlphaFoldDB" id="A0A0P9YUV8"/>
<dbReference type="InterPro" id="IPR045584">
    <property type="entry name" value="Pilin-like"/>
</dbReference>
<dbReference type="Proteomes" id="UP000050562">
    <property type="component" value="Unassembled WGS sequence"/>
</dbReference>
<reference evidence="13 14" key="1">
    <citation type="submission" date="2015-09" db="EMBL/GenBank/DDBJ databases">
        <title>Genome announcement of multiple Pseudomonas syringae strains.</title>
        <authorList>
            <person name="Thakur S."/>
            <person name="Wang P.W."/>
            <person name="Gong Y."/>
            <person name="Weir B.S."/>
            <person name="Guttman D.S."/>
        </authorList>
    </citation>
    <scope>NUCLEOTIDE SEQUENCE [LARGE SCALE GENOMIC DNA]</scope>
    <source>
        <strain evidence="13 14">ICMP3956</strain>
    </source>
</reference>
<dbReference type="PIRSF" id="PIRSF002786">
    <property type="entry name" value="XcpX"/>
    <property type="match status" value="1"/>
</dbReference>
<keyword evidence="4 10" id="KW-1003">Cell membrane</keyword>
<keyword evidence="9 10" id="KW-0472">Membrane</keyword>
<comment type="similarity">
    <text evidence="2 10">Belongs to the GSP K family.</text>
</comment>
<keyword evidence="8" id="KW-1133">Transmembrane helix</keyword>
<dbReference type="SUPFAM" id="SSF54523">
    <property type="entry name" value="Pili subunits"/>
    <property type="match status" value="1"/>
</dbReference>
<dbReference type="Pfam" id="PF03934">
    <property type="entry name" value="T2SSK"/>
    <property type="match status" value="1"/>
</dbReference>
<dbReference type="EMBL" id="LJRC01000047">
    <property type="protein sequence ID" value="KPY39957.1"/>
    <property type="molecule type" value="Genomic_DNA"/>
</dbReference>
<dbReference type="GO" id="GO:0005886">
    <property type="term" value="C:plasma membrane"/>
    <property type="evidence" value="ECO:0007669"/>
    <property type="project" value="UniProtKB-SubCell"/>
</dbReference>
<evidence type="ECO:0000313" key="13">
    <source>
        <dbReference type="EMBL" id="KPY39957.1"/>
    </source>
</evidence>
<dbReference type="SUPFAM" id="SSF47781">
    <property type="entry name" value="RuvA domain 2-like"/>
    <property type="match status" value="1"/>
</dbReference>
<evidence type="ECO:0000256" key="10">
    <source>
        <dbReference type="PIRNR" id="PIRNR002786"/>
    </source>
</evidence>
<evidence type="ECO:0000256" key="7">
    <source>
        <dbReference type="ARBA" id="ARBA00022927"/>
    </source>
</evidence>
<keyword evidence="7" id="KW-0653">Protein transport</keyword>
<dbReference type="PANTHER" id="PTHR38831">
    <property type="entry name" value="TYPE II SECRETION SYSTEM PROTEIN K"/>
    <property type="match status" value="1"/>
</dbReference>
<keyword evidence="5 10" id="KW-0997">Cell inner membrane</keyword>
<evidence type="ECO:0000313" key="14">
    <source>
        <dbReference type="Proteomes" id="UP000050562"/>
    </source>
</evidence>
<name>A0A0P9YUV8_9PSED</name>
<evidence type="ECO:0000256" key="4">
    <source>
        <dbReference type="ARBA" id="ARBA00022475"/>
    </source>
</evidence>
<dbReference type="PATRIC" id="fig|251707.3.peg.2655"/>
<gene>
    <name evidence="13" type="ORF">ALO52_01963</name>
</gene>
<dbReference type="PANTHER" id="PTHR38831:SF1">
    <property type="entry name" value="TYPE II SECRETION SYSTEM PROTEIN K-RELATED"/>
    <property type="match status" value="1"/>
</dbReference>
<accession>A0A0P9YUV8</accession>
<dbReference type="Gene3D" id="1.10.40.60">
    <property type="entry name" value="EpsJ-like"/>
    <property type="match status" value="2"/>
</dbReference>
<dbReference type="InterPro" id="IPR049179">
    <property type="entry name" value="T2SSK_SAM-like_2nd"/>
</dbReference>
<evidence type="ECO:0000256" key="5">
    <source>
        <dbReference type="ARBA" id="ARBA00022519"/>
    </source>
</evidence>
<dbReference type="Pfam" id="PF21687">
    <property type="entry name" value="T2SSK_1st"/>
    <property type="match status" value="1"/>
</dbReference>
<feature type="domain" description="T2SS protein K second SAM-like" evidence="11">
    <location>
        <begin position="226"/>
        <end position="277"/>
    </location>
</feature>
<dbReference type="Gene3D" id="3.30.1300.30">
    <property type="entry name" value="GSPII I/J protein-like"/>
    <property type="match status" value="1"/>
</dbReference>
<evidence type="ECO:0000259" key="11">
    <source>
        <dbReference type="Pfam" id="PF03934"/>
    </source>
</evidence>
<keyword evidence="6" id="KW-0812">Transmembrane</keyword>
<organism evidence="13 14">
    <name type="scientific">Pseudomonas syringae pv. primulae</name>
    <dbReference type="NCBI Taxonomy" id="251707"/>
    <lineage>
        <taxon>Bacteria</taxon>
        <taxon>Pseudomonadati</taxon>
        <taxon>Pseudomonadota</taxon>
        <taxon>Gammaproteobacteria</taxon>
        <taxon>Pseudomonadales</taxon>
        <taxon>Pseudomonadaceae</taxon>
        <taxon>Pseudomonas</taxon>
    </lineage>
</organism>
<dbReference type="SUPFAM" id="SSF158544">
    <property type="entry name" value="GspK insert domain-like"/>
    <property type="match status" value="1"/>
</dbReference>
<comment type="caution">
    <text evidence="13">The sequence shown here is derived from an EMBL/GenBank/DDBJ whole genome shotgun (WGS) entry which is preliminary data.</text>
</comment>
<evidence type="ECO:0000256" key="1">
    <source>
        <dbReference type="ARBA" id="ARBA00004533"/>
    </source>
</evidence>
<keyword evidence="3 10" id="KW-0813">Transport</keyword>
<dbReference type="InterPro" id="IPR049031">
    <property type="entry name" value="T2SSK_SAM-like_1st"/>
</dbReference>
<comment type="subcellular location">
    <subcellularLocation>
        <location evidence="1 10">Cell inner membrane</location>
    </subcellularLocation>
</comment>
<evidence type="ECO:0000256" key="6">
    <source>
        <dbReference type="ARBA" id="ARBA00022692"/>
    </source>
</evidence>
<proteinExistence type="inferred from homology"/>
<dbReference type="RefSeq" id="WP_057408325.1">
    <property type="nucleotide sequence ID" value="NZ_LJRC01000047.1"/>
</dbReference>